<evidence type="ECO:0000256" key="1">
    <source>
        <dbReference type="SAM" id="MobiDB-lite"/>
    </source>
</evidence>
<dbReference type="Proteomes" id="UP000054783">
    <property type="component" value="Unassembled WGS sequence"/>
</dbReference>
<reference evidence="2 4" key="1">
    <citation type="submission" date="2015-01" db="EMBL/GenBank/DDBJ databases">
        <title>Evolution of Trichinella species and genotypes.</title>
        <authorList>
            <person name="Korhonen P.K."/>
            <person name="Edoardo P."/>
            <person name="Giuseppe L.R."/>
            <person name="Gasser R.B."/>
        </authorList>
    </citation>
    <scope>NUCLEOTIDE SEQUENCE [LARGE SCALE GENOMIC DNA]</scope>
    <source>
        <strain evidence="2">ISS2496</strain>
    </source>
</reference>
<dbReference type="EMBL" id="JYDQ01000359">
    <property type="protein sequence ID" value="KRY08162.1"/>
    <property type="molecule type" value="Genomic_DNA"/>
</dbReference>
<comment type="caution">
    <text evidence="2">The sequence shown here is derived from an EMBL/GenBank/DDBJ whole genome shotgun (WGS) entry which is preliminary data.</text>
</comment>
<accession>A0A0V0Z4Q7</accession>
<evidence type="ECO:0000313" key="2">
    <source>
        <dbReference type="EMBL" id="KRY07476.1"/>
    </source>
</evidence>
<dbReference type="SUPFAM" id="SSF56672">
    <property type="entry name" value="DNA/RNA polymerases"/>
    <property type="match status" value="1"/>
</dbReference>
<gene>
    <name evidence="2" type="ORF">T12_3677</name>
    <name evidence="3" type="ORF">T12_7803</name>
</gene>
<dbReference type="AlphaFoldDB" id="A0A0V0Z4Q7"/>
<dbReference type="EMBL" id="JYDQ01000454">
    <property type="protein sequence ID" value="KRY07476.1"/>
    <property type="molecule type" value="Genomic_DNA"/>
</dbReference>
<evidence type="ECO:0000313" key="3">
    <source>
        <dbReference type="EMBL" id="KRY08162.1"/>
    </source>
</evidence>
<protein>
    <submittedName>
        <fullName evidence="2">Uncharacterized protein</fullName>
    </submittedName>
</protein>
<dbReference type="Gene3D" id="3.10.10.10">
    <property type="entry name" value="HIV Type 1 Reverse Transcriptase, subunit A, domain 1"/>
    <property type="match status" value="1"/>
</dbReference>
<dbReference type="InterPro" id="IPR043502">
    <property type="entry name" value="DNA/RNA_pol_sf"/>
</dbReference>
<dbReference type="STRING" id="990121.A0A0V0Z4Q7"/>
<organism evidence="2 4">
    <name type="scientific">Trichinella patagoniensis</name>
    <dbReference type="NCBI Taxonomy" id="990121"/>
    <lineage>
        <taxon>Eukaryota</taxon>
        <taxon>Metazoa</taxon>
        <taxon>Ecdysozoa</taxon>
        <taxon>Nematoda</taxon>
        <taxon>Enoplea</taxon>
        <taxon>Dorylaimia</taxon>
        <taxon>Trichinellida</taxon>
        <taxon>Trichinellidae</taxon>
        <taxon>Trichinella</taxon>
    </lineage>
</organism>
<feature type="region of interest" description="Disordered" evidence="1">
    <location>
        <begin position="140"/>
        <end position="162"/>
    </location>
</feature>
<evidence type="ECO:0000313" key="4">
    <source>
        <dbReference type="Proteomes" id="UP000054783"/>
    </source>
</evidence>
<sequence length="493" mass="56269">MPNPLIYIKRHTATLGDDVNNYEALKADLKKMFIPLKSEMSLHAVLSSESATWRTSRRFCYQSPRGGREGPKYQTVLMAMLEKEPTTMDEARRITLKTVLIEEASYSMDFRNNYPYDRRMEELTAALYWLISRLDDRLPNRGDSCEESATKPSLSEDTHQRKHQATIEARLEKLEECCMRPVGNRTTRERLQPLRILDGSSRKADDPLALATEVVIDDTPIAQGKIRGFSIQFLLDSEAAVSTISKELKTPATIRGRRISLFSGNSGHELHHVGEKSLSMVKPTKMIIWVEIARRHGPHGEMICGGTVHITVNVTTTYVETTSMSDGDLGRRSFIKHRLRIFVESVKPIKKALSLIEAANLRWSSPVVLGKIKDGISRFCIDYRKLNEVANSTYRSHKKTERQKIGTRNATGTMFIASDRVWLKVPQIFKLGQNPYPVAHTVALRRFISQRGRLKLLQSDNFQTFHSASRLWKLLFNNRNWKVVKDQLAKEGL</sequence>
<name>A0A0V0Z4Q7_9BILA</name>
<keyword evidence="4" id="KW-1185">Reference proteome</keyword>
<proteinExistence type="predicted"/>